<dbReference type="RefSeq" id="WP_014354153.1">
    <property type="nucleotide sequence ID" value="NC_016893.1"/>
</dbReference>
<accession>H6Q4T1</accession>
<protein>
    <recommendedName>
        <fullName evidence="1">Chaperone protein Skp</fullName>
    </recommendedName>
</protein>
<dbReference type="SUPFAM" id="SSF111384">
    <property type="entry name" value="OmpH-like"/>
    <property type="match status" value="1"/>
</dbReference>
<dbReference type="eggNOG" id="COG2825">
    <property type="taxonomic scope" value="Bacteria"/>
</dbReference>
<evidence type="ECO:0000256" key="1">
    <source>
        <dbReference type="ARBA" id="ARBA00018026"/>
    </source>
</evidence>
<dbReference type="PANTHER" id="PTHR35089:SF1">
    <property type="entry name" value="CHAPERONE PROTEIN SKP"/>
    <property type="match status" value="1"/>
</dbReference>
<reference evidence="4 5" key="1">
    <citation type="journal article" date="2012" name="MBio">
        <title>Insight into the transmission biology and species-specific functional capabilities of tsetse (Diptera: glossinidae) obligate symbiont wigglesworthia.</title>
        <authorList>
            <person name="Rio R.V."/>
            <person name="Symula R.E."/>
            <person name="Wang J."/>
            <person name="Lohs C."/>
            <person name="Wu Y.N."/>
            <person name="Snyder A.K."/>
            <person name="Bjornson R.D."/>
            <person name="Oshima K."/>
            <person name="Biehl B.S."/>
            <person name="Perna N.T."/>
            <person name="Hattori M."/>
            <person name="Aksoy S."/>
        </authorList>
    </citation>
    <scope>NUCLEOTIDE SEQUENCE [LARGE SCALE GENOMIC DNA]</scope>
    <source>
        <strain evidence="4">WGM</strain>
    </source>
</reference>
<dbReference type="AlphaFoldDB" id="H6Q4T1"/>
<dbReference type="GO" id="GO:0051082">
    <property type="term" value="F:unfolded protein binding"/>
    <property type="evidence" value="ECO:0007669"/>
    <property type="project" value="InterPro"/>
</dbReference>
<sequence>MNTRFLIFIFIFISTFIHKVYGFEKIAIINLVNIFQKSPQQALAAKKLEIEFQDRATELDLIQRDLNAKIEILKRNSKNMDTNARNALEEALTAQRENFSNKAKSFDHDQMQRQHEEQNKIIMQIKNIVQQIALEKGYQLVIDSNAIIYFNNIQDITEDVLKKMDQK</sequence>
<evidence type="ECO:0000313" key="4">
    <source>
        <dbReference type="EMBL" id="AFA41214.1"/>
    </source>
</evidence>
<dbReference type="PANTHER" id="PTHR35089">
    <property type="entry name" value="CHAPERONE PROTEIN SKP"/>
    <property type="match status" value="1"/>
</dbReference>
<dbReference type="OrthoDB" id="7061584at2"/>
<dbReference type="Gene3D" id="3.30.910.20">
    <property type="entry name" value="Skp domain"/>
    <property type="match status" value="1"/>
</dbReference>
<name>H6Q4T1_WIGGL</name>
<dbReference type="InterPro" id="IPR005632">
    <property type="entry name" value="Chaperone_Skp"/>
</dbReference>
<dbReference type="HOGENOM" id="CLU_101388_2_0_6"/>
<organism evidence="4 5">
    <name type="scientific">Wigglesworthia glossinidia endosymbiont of Glossina morsitans morsitans</name>
    <name type="common">Yale colony</name>
    <dbReference type="NCBI Taxonomy" id="1142511"/>
    <lineage>
        <taxon>Bacteria</taxon>
        <taxon>Pseudomonadati</taxon>
        <taxon>Pseudomonadota</taxon>
        <taxon>Gammaproteobacteria</taxon>
        <taxon>Enterobacterales</taxon>
        <taxon>Erwiniaceae</taxon>
        <taxon>Wigglesworthia</taxon>
    </lineage>
</organism>
<evidence type="ECO:0000256" key="2">
    <source>
        <dbReference type="ARBA" id="ARBA00022729"/>
    </source>
</evidence>
<gene>
    <name evidence="4" type="primary">skp</name>
    <name evidence="4" type="synonym">firA</name>
    <name evidence="4" type="synonym">hlpA</name>
    <name evidence="4" type="synonym">ompH</name>
    <name evidence="4" type="ORF">WIGMOR_0382</name>
</gene>
<dbReference type="KEGG" id="wgl:WIGMOR_0382"/>
<keyword evidence="5" id="KW-1185">Reference proteome</keyword>
<dbReference type="SMART" id="SM00935">
    <property type="entry name" value="OmpH"/>
    <property type="match status" value="1"/>
</dbReference>
<comment type="similarity">
    <text evidence="3">Belongs to the skp family.</text>
</comment>
<dbReference type="GO" id="GO:0005829">
    <property type="term" value="C:cytosol"/>
    <property type="evidence" value="ECO:0007669"/>
    <property type="project" value="TreeGrafter"/>
</dbReference>
<evidence type="ECO:0000313" key="5">
    <source>
        <dbReference type="Proteomes" id="UP000009061"/>
    </source>
</evidence>
<dbReference type="STRING" id="1142511.WIGMOR_0382"/>
<dbReference type="EMBL" id="CP003315">
    <property type="protein sequence ID" value="AFA41214.1"/>
    <property type="molecule type" value="Genomic_DNA"/>
</dbReference>
<keyword evidence="2" id="KW-0732">Signal</keyword>
<proteinExistence type="inferred from homology"/>
<dbReference type="Proteomes" id="UP000009061">
    <property type="component" value="Chromosome"/>
</dbReference>
<dbReference type="InterPro" id="IPR024930">
    <property type="entry name" value="Skp_dom_sf"/>
</dbReference>
<evidence type="ECO:0000256" key="3">
    <source>
        <dbReference type="PIRNR" id="PIRNR002094"/>
    </source>
</evidence>
<dbReference type="GO" id="GO:0050821">
    <property type="term" value="P:protein stabilization"/>
    <property type="evidence" value="ECO:0007669"/>
    <property type="project" value="TreeGrafter"/>
</dbReference>
<dbReference type="PIRSF" id="PIRSF002094">
    <property type="entry name" value="OMP26_Skp"/>
    <property type="match status" value="1"/>
</dbReference>
<dbReference type="Pfam" id="PF03938">
    <property type="entry name" value="OmpH"/>
    <property type="match status" value="1"/>
</dbReference>